<sequence length="403" mass="45332">MALFNWGRRNGAEKLSGGTDNPHGYDLTGSRLLVGRIKGEKLETPFLEEQNPSLPLALGLGNRRITFGRNALKTCKKNPHLMCLNLLAELGQKIEWRSDWHRLNPEAALSVWVIDFKQRLQGNRPGLWALPSYLSEASTRMLQSVFAKNQIEVNPFYLPELALVADRVHTLFQTDLPSDEPETGSWHPSKQTKRKTTENAVVLILQADYHALTASLVRVDHNEAKLIASIHLTKYSERFWIERLINGLSDRCVRICRRDPRDSADSEQMLYDQIEPMLEGVRFGRKVTVTVRAETWYQDLILGEEDLTLLAKPLSNPCVSTLVDWLQRTLPEEMPSEVWLRAEAGRLPGLAVGLHQNLAEQTRVRILPADAVAGALVRLASQAPPPGPTDRIREKIPLIGSAS</sequence>
<accession>A0A8E6B7E2</accession>
<reference evidence="1" key="1">
    <citation type="submission" date="2021-05" db="EMBL/GenBank/DDBJ databases">
        <title>Complete genome sequence of the cellulolytic planctomycete Telmatocola sphagniphila SP2T and characterization of the first cellulase from planctomycetes.</title>
        <authorList>
            <person name="Rakitin A.L."/>
            <person name="Beletsky A.V."/>
            <person name="Naumoff D.G."/>
            <person name="Kulichevskaya I.S."/>
            <person name="Mardanov A.V."/>
            <person name="Ravin N.V."/>
            <person name="Dedysh S.N."/>
        </authorList>
    </citation>
    <scope>NUCLEOTIDE SEQUENCE</scope>
    <source>
        <strain evidence="1">SP2T</strain>
    </source>
</reference>
<dbReference type="RefSeq" id="WP_213498157.1">
    <property type="nucleotide sequence ID" value="NZ_CP074694.1"/>
</dbReference>
<dbReference type="AlphaFoldDB" id="A0A8E6B7E2"/>
<dbReference type="EMBL" id="CP074694">
    <property type="protein sequence ID" value="QVL33267.1"/>
    <property type="molecule type" value="Genomic_DNA"/>
</dbReference>
<evidence type="ECO:0000313" key="1">
    <source>
        <dbReference type="EMBL" id="QVL33267.1"/>
    </source>
</evidence>
<proteinExistence type="predicted"/>
<name>A0A8E6B7E2_9BACT</name>
<evidence type="ECO:0000313" key="2">
    <source>
        <dbReference type="Proteomes" id="UP000676194"/>
    </source>
</evidence>
<protein>
    <submittedName>
        <fullName evidence="1">Uncharacterized protein</fullName>
    </submittedName>
</protein>
<dbReference type="KEGG" id="tsph:KIH39_04945"/>
<organism evidence="1 2">
    <name type="scientific">Telmatocola sphagniphila</name>
    <dbReference type="NCBI Taxonomy" id="1123043"/>
    <lineage>
        <taxon>Bacteria</taxon>
        <taxon>Pseudomonadati</taxon>
        <taxon>Planctomycetota</taxon>
        <taxon>Planctomycetia</taxon>
        <taxon>Gemmatales</taxon>
        <taxon>Gemmataceae</taxon>
    </lineage>
</organism>
<gene>
    <name evidence="1" type="ORF">KIH39_04945</name>
</gene>
<dbReference type="Proteomes" id="UP000676194">
    <property type="component" value="Chromosome"/>
</dbReference>
<keyword evidence="2" id="KW-1185">Reference proteome</keyword>